<keyword evidence="1" id="KW-1133">Transmembrane helix</keyword>
<protein>
    <recommendedName>
        <fullName evidence="2">DUF1648 domain-containing protein</fullName>
    </recommendedName>
</protein>
<feature type="transmembrane region" description="Helical" evidence="1">
    <location>
        <begin position="105"/>
        <end position="127"/>
    </location>
</feature>
<feature type="transmembrane region" description="Helical" evidence="1">
    <location>
        <begin position="12"/>
        <end position="30"/>
    </location>
</feature>
<proteinExistence type="predicted"/>
<reference evidence="3 4" key="1">
    <citation type="submission" date="2024-03" db="EMBL/GenBank/DDBJ databases">
        <title>Aquirufa genome sequencing.</title>
        <authorList>
            <person name="Pitt A."/>
            <person name="Hahn M.W."/>
        </authorList>
    </citation>
    <scope>NUCLEOTIDE SEQUENCE [LARGE SCALE GENOMIC DNA]</scope>
    <source>
        <strain evidence="3 4">OSTEICH-129V</strain>
    </source>
</reference>
<feature type="domain" description="DUF1648" evidence="2">
    <location>
        <begin position="17"/>
        <end position="58"/>
    </location>
</feature>
<evidence type="ECO:0000256" key="1">
    <source>
        <dbReference type="SAM" id="Phobius"/>
    </source>
</evidence>
<dbReference type="Pfam" id="PF07853">
    <property type="entry name" value="DUF1648"/>
    <property type="match status" value="1"/>
</dbReference>
<comment type="caution">
    <text evidence="3">The sequence shown here is derived from an EMBL/GenBank/DDBJ whole genome shotgun (WGS) entry which is preliminary data.</text>
</comment>
<sequence>MSIDKFISRVWRVLSMIAFGISLLFVYRGLPDPTAVHFGETGRGDGFLPKEEIFYLTAAIVTILNVLGLLLIKSVEKIPRSYFGNFLNAFAQKGDLIIQQTCVHWIHFLLALINTYLILVFRVLLLLNDERTNQADYSYLPKVGIALFLIWMIYLPARLWSYPNSTDEEL</sequence>
<evidence type="ECO:0000313" key="4">
    <source>
        <dbReference type="Proteomes" id="UP001598138"/>
    </source>
</evidence>
<organism evidence="3 4">
    <name type="scientific">Aquirufa avitistagni</name>
    <dbReference type="NCBI Taxonomy" id="3104728"/>
    <lineage>
        <taxon>Bacteria</taxon>
        <taxon>Pseudomonadati</taxon>
        <taxon>Bacteroidota</taxon>
        <taxon>Cytophagia</taxon>
        <taxon>Cytophagales</taxon>
        <taxon>Flectobacillaceae</taxon>
        <taxon>Aquirufa</taxon>
    </lineage>
</organism>
<feature type="transmembrane region" description="Helical" evidence="1">
    <location>
        <begin position="53"/>
        <end position="72"/>
    </location>
</feature>
<evidence type="ECO:0000259" key="2">
    <source>
        <dbReference type="Pfam" id="PF07853"/>
    </source>
</evidence>
<dbReference type="Proteomes" id="UP001598138">
    <property type="component" value="Unassembled WGS sequence"/>
</dbReference>
<accession>A0ABW6DBH1</accession>
<feature type="transmembrane region" description="Helical" evidence="1">
    <location>
        <begin position="139"/>
        <end position="157"/>
    </location>
</feature>
<keyword evidence="4" id="KW-1185">Reference proteome</keyword>
<keyword evidence="1" id="KW-0812">Transmembrane</keyword>
<gene>
    <name evidence="3" type="ORF">U0R10_05765</name>
</gene>
<dbReference type="InterPro" id="IPR012867">
    <property type="entry name" value="DUF1648"/>
</dbReference>
<dbReference type="RefSeq" id="WP_377982996.1">
    <property type="nucleotide sequence ID" value="NZ_JBBKXZ010000001.1"/>
</dbReference>
<name>A0ABW6DBH1_9BACT</name>
<evidence type="ECO:0000313" key="3">
    <source>
        <dbReference type="EMBL" id="MFD3394121.1"/>
    </source>
</evidence>
<dbReference type="EMBL" id="JBBKXZ010000001">
    <property type="protein sequence ID" value="MFD3394121.1"/>
    <property type="molecule type" value="Genomic_DNA"/>
</dbReference>
<keyword evidence="1" id="KW-0472">Membrane</keyword>